<feature type="transmembrane region" description="Helical" evidence="5">
    <location>
        <begin position="167"/>
        <end position="185"/>
    </location>
</feature>
<protein>
    <recommendedName>
        <fullName evidence="5">Inner membrane-spanning protein YciB</fullName>
    </recommendedName>
</protein>
<evidence type="ECO:0000256" key="4">
    <source>
        <dbReference type="ARBA" id="ARBA00023136"/>
    </source>
</evidence>
<dbReference type="PANTHER" id="PTHR36917:SF1">
    <property type="entry name" value="INNER MEMBRANE-SPANNING PROTEIN YCIB"/>
    <property type="match status" value="1"/>
</dbReference>
<dbReference type="KEGG" id="cact:HZ995_02645"/>
<name>A0A975EQN8_9RHOB</name>
<keyword evidence="5" id="KW-0997">Cell inner membrane</keyword>
<feature type="transmembrane region" description="Helical" evidence="5">
    <location>
        <begin position="102"/>
        <end position="122"/>
    </location>
</feature>
<keyword evidence="2 5" id="KW-0812">Transmembrane</keyword>
<dbReference type="PANTHER" id="PTHR36917">
    <property type="entry name" value="INTRACELLULAR SEPTATION PROTEIN A-RELATED"/>
    <property type="match status" value="1"/>
</dbReference>
<feature type="transmembrane region" description="Helical" evidence="5">
    <location>
        <begin position="41"/>
        <end position="62"/>
    </location>
</feature>
<evidence type="ECO:0000256" key="5">
    <source>
        <dbReference type="HAMAP-Rule" id="MF_00189"/>
    </source>
</evidence>
<keyword evidence="3 5" id="KW-1133">Transmembrane helix</keyword>
<comment type="function">
    <text evidence="5">Plays a role in cell envelope biogenesis, maintenance of cell envelope integrity and membrane homeostasis.</text>
</comment>
<comment type="similarity">
    <text evidence="5">Belongs to the YciB family.</text>
</comment>
<dbReference type="GO" id="GO:0005886">
    <property type="term" value="C:plasma membrane"/>
    <property type="evidence" value="ECO:0007669"/>
    <property type="project" value="UniProtKB-SubCell"/>
</dbReference>
<evidence type="ECO:0000256" key="1">
    <source>
        <dbReference type="ARBA" id="ARBA00022475"/>
    </source>
</evidence>
<evidence type="ECO:0000256" key="3">
    <source>
        <dbReference type="ARBA" id="ARBA00022989"/>
    </source>
</evidence>
<evidence type="ECO:0000256" key="2">
    <source>
        <dbReference type="ARBA" id="ARBA00022692"/>
    </source>
</evidence>
<dbReference type="Pfam" id="PF04279">
    <property type="entry name" value="IspA"/>
    <property type="match status" value="1"/>
</dbReference>
<organism evidence="6 7">
    <name type="scientific">Cognatishimia activa</name>
    <dbReference type="NCBI Taxonomy" id="1715691"/>
    <lineage>
        <taxon>Bacteria</taxon>
        <taxon>Pseudomonadati</taxon>
        <taxon>Pseudomonadota</taxon>
        <taxon>Alphaproteobacteria</taxon>
        <taxon>Rhodobacterales</taxon>
        <taxon>Paracoccaceae</taxon>
        <taxon>Cognatishimia</taxon>
    </lineage>
</organism>
<dbReference type="RefSeq" id="WP_209357134.1">
    <property type="nucleotide sequence ID" value="NZ_CP060010.1"/>
</dbReference>
<keyword evidence="4 5" id="KW-0472">Membrane</keyword>
<dbReference type="Proteomes" id="UP000665026">
    <property type="component" value="Chromosome"/>
</dbReference>
<sequence length="203" mass="22831">MAGKTINPMLKSALEFGPIILFFIGYLRLRDQVFTIGGTDYDGFIVVTAAFVPLIALTTFILWRLTGHVSKMQLATVVLVTLFGGLSVWLNDDRFFKMKPTMIYVLFGGILGVGLLQGKSYLKFVMEEALPLQDEGWMILTRRLTAFFIGLAVLNEVIWRTQSTDTWVYFKTFGLTAAVFVFFMTQAGVFTKYGIEEDEADNA</sequence>
<feature type="transmembrane region" description="Helical" evidence="5">
    <location>
        <begin position="74"/>
        <end position="90"/>
    </location>
</feature>
<accession>A0A975EQN8</accession>
<dbReference type="InterPro" id="IPR006008">
    <property type="entry name" value="YciB"/>
</dbReference>
<evidence type="ECO:0000313" key="7">
    <source>
        <dbReference type="Proteomes" id="UP000665026"/>
    </source>
</evidence>
<proteinExistence type="inferred from homology"/>
<comment type="subcellular location">
    <subcellularLocation>
        <location evidence="5">Cell inner membrane</location>
        <topology evidence="5">Multi-pass membrane protein</topology>
    </subcellularLocation>
</comment>
<feature type="transmembrane region" description="Helical" evidence="5">
    <location>
        <begin position="12"/>
        <end position="29"/>
    </location>
</feature>
<reference evidence="6" key="1">
    <citation type="submission" date="2020-07" db="EMBL/GenBank/DDBJ databases">
        <title>Genome sequences of bacteria associated with the marine, planktonic diatom Thalassiosira profunda strain ECT2AJA-044.</title>
        <authorList>
            <person name="Gargas C.B."/>
            <person name="Roberts W.R."/>
            <person name="Alverson A.J."/>
        </authorList>
    </citation>
    <scope>NUCLEOTIDE SEQUENCE</scope>
    <source>
        <strain evidence="6">ECT2AJA-044</strain>
    </source>
</reference>
<dbReference type="EMBL" id="CP060010">
    <property type="protein sequence ID" value="QTN36435.1"/>
    <property type="molecule type" value="Genomic_DNA"/>
</dbReference>
<gene>
    <name evidence="5" type="primary">yciB</name>
    <name evidence="6" type="ORF">HZ995_02645</name>
</gene>
<evidence type="ECO:0000313" key="6">
    <source>
        <dbReference type="EMBL" id="QTN36435.1"/>
    </source>
</evidence>
<dbReference type="HAMAP" id="MF_00189">
    <property type="entry name" value="YciB"/>
    <property type="match status" value="1"/>
</dbReference>
<keyword evidence="1 5" id="KW-1003">Cell membrane</keyword>
<dbReference type="AlphaFoldDB" id="A0A975EQN8"/>